<dbReference type="GeneID" id="24108793"/>
<dbReference type="EMBL" id="DF238799">
    <property type="protein sequence ID" value="GAC95927.1"/>
    <property type="molecule type" value="Genomic_DNA"/>
</dbReference>
<feature type="domain" description="Pre-mRNA-splicing factor SLU7" evidence="9">
    <location>
        <begin position="290"/>
        <end position="564"/>
    </location>
</feature>
<evidence type="ECO:0000256" key="5">
    <source>
        <dbReference type="ARBA" id="ARBA00023187"/>
    </source>
</evidence>
<dbReference type="HOGENOM" id="CLU_019317_2_0_1"/>
<comment type="subcellular location">
    <subcellularLocation>
        <location evidence="1 7">Nucleus</location>
    </subcellularLocation>
</comment>
<evidence type="ECO:0000256" key="6">
    <source>
        <dbReference type="ARBA" id="ARBA00023242"/>
    </source>
</evidence>
<comment type="function">
    <text evidence="7">Involved in pre-mRNA splicing.</text>
</comment>
<feature type="region of interest" description="Disordered" evidence="8">
    <location>
        <begin position="610"/>
        <end position="697"/>
    </location>
</feature>
<evidence type="ECO:0000256" key="1">
    <source>
        <dbReference type="ARBA" id="ARBA00004123"/>
    </source>
</evidence>
<keyword evidence="3 7" id="KW-0507">mRNA processing</keyword>
<feature type="compositionally biased region" description="Low complexity" evidence="8">
    <location>
        <begin position="629"/>
        <end position="654"/>
    </location>
</feature>
<dbReference type="OrthoDB" id="249612at2759"/>
<evidence type="ECO:0000256" key="7">
    <source>
        <dbReference type="RuleBase" id="RU367071"/>
    </source>
</evidence>
<keyword evidence="5 7" id="KW-0508">mRNA splicing</keyword>
<feature type="region of interest" description="Disordered" evidence="8">
    <location>
        <begin position="325"/>
        <end position="381"/>
    </location>
</feature>
<evidence type="ECO:0000256" key="3">
    <source>
        <dbReference type="ARBA" id="ARBA00022664"/>
    </source>
</evidence>
<comment type="subunit">
    <text evidence="7">Associated with the spliceosome.</text>
</comment>
<feature type="compositionally biased region" description="Basic residues" evidence="8">
    <location>
        <begin position="655"/>
        <end position="675"/>
    </location>
</feature>
<dbReference type="AlphaFoldDB" id="R9P3W3"/>
<dbReference type="STRING" id="1305764.R9P3W3"/>
<feature type="compositionally biased region" description="Acidic residues" evidence="8">
    <location>
        <begin position="355"/>
        <end position="371"/>
    </location>
</feature>
<evidence type="ECO:0000256" key="2">
    <source>
        <dbReference type="ARBA" id="ARBA00007203"/>
    </source>
</evidence>
<evidence type="ECO:0000313" key="11">
    <source>
        <dbReference type="Proteomes" id="UP000014071"/>
    </source>
</evidence>
<dbReference type="GO" id="GO:0030628">
    <property type="term" value="F:pre-mRNA 3'-splice site binding"/>
    <property type="evidence" value="ECO:0007669"/>
    <property type="project" value="UniProtKB-UniRule"/>
</dbReference>
<dbReference type="GO" id="GO:0000398">
    <property type="term" value="P:mRNA splicing, via spliceosome"/>
    <property type="evidence" value="ECO:0007669"/>
    <property type="project" value="UniProtKB-UniRule"/>
</dbReference>
<gene>
    <name evidence="10" type="ORF">PHSY_003505</name>
</gene>
<feature type="compositionally biased region" description="Polar residues" evidence="8">
    <location>
        <begin position="684"/>
        <end position="697"/>
    </location>
</feature>
<evidence type="ECO:0000259" key="9">
    <source>
        <dbReference type="Pfam" id="PF11708"/>
    </source>
</evidence>
<feature type="compositionally biased region" description="Basic and acidic residues" evidence="8">
    <location>
        <begin position="153"/>
        <end position="169"/>
    </location>
</feature>
<evidence type="ECO:0000256" key="4">
    <source>
        <dbReference type="ARBA" id="ARBA00022728"/>
    </source>
</evidence>
<dbReference type="RefSeq" id="XP_012189514.1">
    <property type="nucleotide sequence ID" value="XM_012334124.1"/>
</dbReference>
<evidence type="ECO:0000313" key="10">
    <source>
        <dbReference type="EMBL" id="GAC95927.1"/>
    </source>
</evidence>
<feature type="compositionally biased region" description="Basic and acidic residues" evidence="8">
    <location>
        <begin position="610"/>
        <end position="620"/>
    </location>
</feature>
<dbReference type="eggNOG" id="KOG2560">
    <property type="taxonomic scope" value="Eukaryota"/>
</dbReference>
<dbReference type="InterPro" id="IPR021715">
    <property type="entry name" value="Slu7_dom"/>
</dbReference>
<sequence length="796" mass="89311">MTGTELRGVEEDELRSSTGLSARICSSATRRLMDGECESWTTSQICASRQTHSRLSTLHSHCCSATLFAAVTIRQIARSSDRGIGSIWCRSVTSLTSLQLHISLQLSLLLLFFFFFFSTSSSPPSSHTIHPHTPPIMSASASGSNAVPPGKLSRSEFRRQKDLEEDRKAGRAPAELDEDGNIINPHVPSYMAQAPWYMDTGSRSLKHQKKPVDPYAVKAGINDWYQRGASSSSSTQDAAVPKKFRKGACENCGSMSHKTKDCLERPRKKGAKKLGKTLAGDHMLQEVQGLDYAAKRDRWNGYDPAEHKKVVEEFEAIEQERRRLKEEQIDNQTSSDLKHAKRLAQKQTKSKANGDADDLDFSSSDSDDSDDEKYADKADAVGQKVDTDKRMTIRNLRIREDRAKYLYNLDVNSAYYDPKTRTMREAPNPNIRPEDAEYAGDNFARAQGSESGALANLQLFSWQAEARGNDLNLQANPTANERQYREFQQRKEKLRDETKGSILEKYGGAEHFDSLPRELLTGQTEQYVEYNQAGKVVKGLEKVTPKSKWEEGVMENNHTEVWGSWYDVEVGGWGYACCRSMVWNSYCTGEAGIEASKATFLPSEKVNKEVKLKEKDEERGSHRRKRGRSISVSSASTSRSRSITPSDHSTSSPSSHHRNHRQRRHRHHQSSKSRRSPSPSHPSGYTSRKNLGSGDVTSRLDQQKLSAAILEERAKHDPVLAAKLAKEKQQRYDALPDWLKDAEAINAKSKHHPGTADHAAEDITEEQLEAYRLVNRGNATGVSEDPMANYRDQEDV</sequence>
<accession>R9P3W3</accession>
<comment type="similarity">
    <text evidence="2 7">Belongs to the SLU7 family.</text>
</comment>
<dbReference type="PANTHER" id="PTHR12942:SF2">
    <property type="entry name" value="PRE-MRNA-SPLICING FACTOR SLU7"/>
    <property type="match status" value="1"/>
</dbReference>
<reference evidence="11" key="1">
    <citation type="journal article" date="2013" name="Genome Announc.">
        <title>Draft genome sequence of the basidiomycetous yeast-like fungus Pseudozyma hubeiensis SY62, which produces an abundant amount of the biosurfactant mannosylerythritol lipids.</title>
        <authorList>
            <person name="Konishi M."/>
            <person name="Hatada Y."/>
            <person name="Horiuchi J."/>
        </authorList>
    </citation>
    <scope>NUCLEOTIDE SEQUENCE [LARGE SCALE GENOMIC DNA]</scope>
    <source>
        <strain evidence="11">SY62</strain>
    </source>
</reference>
<dbReference type="InterPro" id="IPR039974">
    <property type="entry name" value="Splicing_factor_SLU7"/>
</dbReference>
<dbReference type="GO" id="GO:0005681">
    <property type="term" value="C:spliceosomal complex"/>
    <property type="evidence" value="ECO:0007669"/>
    <property type="project" value="UniProtKB-UniRule"/>
</dbReference>
<feature type="region of interest" description="Disordered" evidence="8">
    <location>
        <begin position="126"/>
        <end position="183"/>
    </location>
</feature>
<keyword evidence="11" id="KW-1185">Reference proteome</keyword>
<keyword evidence="6 7" id="KW-0539">Nucleus</keyword>
<name>R9P3W3_PSEHS</name>
<dbReference type="Proteomes" id="UP000014071">
    <property type="component" value="Unassembled WGS sequence"/>
</dbReference>
<proteinExistence type="inferred from homology"/>
<dbReference type="PANTHER" id="PTHR12942">
    <property type="entry name" value="STEP II SPLICING FACTOR SLU7"/>
    <property type="match status" value="1"/>
</dbReference>
<keyword evidence="4 7" id="KW-0747">Spliceosome</keyword>
<evidence type="ECO:0000256" key="8">
    <source>
        <dbReference type="SAM" id="MobiDB-lite"/>
    </source>
</evidence>
<dbReference type="Pfam" id="PF11708">
    <property type="entry name" value="Slu7"/>
    <property type="match status" value="1"/>
</dbReference>
<organism evidence="10 11">
    <name type="scientific">Pseudozyma hubeiensis (strain SY62)</name>
    <name type="common">Yeast</name>
    <dbReference type="NCBI Taxonomy" id="1305764"/>
    <lineage>
        <taxon>Eukaryota</taxon>
        <taxon>Fungi</taxon>
        <taxon>Dikarya</taxon>
        <taxon>Basidiomycota</taxon>
        <taxon>Ustilaginomycotina</taxon>
        <taxon>Ustilaginomycetes</taxon>
        <taxon>Ustilaginales</taxon>
        <taxon>Ustilaginaceae</taxon>
        <taxon>Pseudozyma</taxon>
    </lineage>
</organism>
<feature type="compositionally biased region" description="Basic and acidic residues" evidence="8">
    <location>
        <begin position="372"/>
        <end position="381"/>
    </location>
</feature>
<protein>
    <recommendedName>
        <fullName evidence="7">Pre-mRNA-splicing factor SLU7</fullName>
    </recommendedName>
</protein>
<feature type="region of interest" description="Disordered" evidence="8">
    <location>
        <begin position="775"/>
        <end position="796"/>
    </location>
</feature>